<dbReference type="CDD" id="cd04220">
    <property type="entry name" value="Halocyanin"/>
    <property type="match status" value="1"/>
</dbReference>
<protein>
    <submittedName>
        <fullName evidence="8">Plastocyanin/azurin family copper-binding protein</fullName>
    </submittedName>
</protein>
<evidence type="ECO:0000313" key="9">
    <source>
        <dbReference type="Proteomes" id="UP001595945"/>
    </source>
</evidence>
<keyword evidence="5" id="KW-0186">Copper</keyword>
<evidence type="ECO:0000256" key="4">
    <source>
        <dbReference type="ARBA" id="ARBA00022982"/>
    </source>
</evidence>
<dbReference type="SUPFAM" id="SSF49503">
    <property type="entry name" value="Cupredoxins"/>
    <property type="match status" value="1"/>
</dbReference>
<evidence type="ECO:0000259" key="7">
    <source>
        <dbReference type="Pfam" id="PF00127"/>
    </source>
</evidence>
<dbReference type="AlphaFoldDB" id="A0ABD5PY27"/>
<dbReference type="InterPro" id="IPR028871">
    <property type="entry name" value="BlueCu_1_BS"/>
</dbReference>
<evidence type="ECO:0000256" key="6">
    <source>
        <dbReference type="ARBA" id="ARBA00023136"/>
    </source>
</evidence>
<dbReference type="InterPro" id="IPR000923">
    <property type="entry name" value="BlueCu_1"/>
</dbReference>
<dbReference type="Pfam" id="PF00127">
    <property type="entry name" value="Copper-bind"/>
    <property type="match status" value="1"/>
</dbReference>
<name>A0ABD5PY27_9EURY</name>
<keyword evidence="9" id="KW-1185">Reference proteome</keyword>
<dbReference type="PROSITE" id="PS51257">
    <property type="entry name" value="PROKAR_LIPOPROTEIN"/>
    <property type="match status" value="1"/>
</dbReference>
<dbReference type="PANTHER" id="PTHR34192:SF10">
    <property type="entry name" value="PLASTOCYANIN MAJOR ISOFORM, CHLOROPLASTIC-RELATED"/>
    <property type="match status" value="1"/>
</dbReference>
<dbReference type="Proteomes" id="UP001595945">
    <property type="component" value="Unassembled WGS sequence"/>
</dbReference>
<dbReference type="GO" id="GO:0046872">
    <property type="term" value="F:metal ion binding"/>
    <property type="evidence" value="ECO:0007669"/>
    <property type="project" value="UniProtKB-KW"/>
</dbReference>
<comment type="subcellular location">
    <subcellularLocation>
        <location evidence="1">Membrane</location>
    </subcellularLocation>
</comment>
<evidence type="ECO:0000313" key="8">
    <source>
        <dbReference type="EMBL" id="MFC4823293.1"/>
    </source>
</evidence>
<dbReference type="GO" id="GO:0016020">
    <property type="term" value="C:membrane"/>
    <property type="evidence" value="ECO:0007669"/>
    <property type="project" value="UniProtKB-SubCell"/>
</dbReference>
<evidence type="ECO:0000256" key="5">
    <source>
        <dbReference type="ARBA" id="ARBA00023008"/>
    </source>
</evidence>
<keyword evidence="3" id="KW-0479">Metal-binding</keyword>
<keyword evidence="6" id="KW-0472">Membrane</keyword>
<dbReference type="Gene3D" id="2.60.40.420">
    <property type="entry name" value="Cupredoxins - blue copper proteins"/>
    <property type="match status" value="1"/>
</dbReference>
<dbReference type="RefSeq" id="WP_254267225.1">
    <property type="nucleotide sequence ID" value="NZ_CP100400.1"/>
</dbReference>
<keyword evidence="2" id="KW-0813">Transport</keyword>
<dbReference type="PROSITE" id="PS00196">
    <property type="entry name" value="COPPER_BLUE"/>
    <property type="match status" value="1"/>
</dbReference>
<evidence type="ECO:0000256" key="2">
    <source>
        <dbReference type="ARBA" id="ARBA00022448"/>
    </source>
</evidence>
<reference evidence="8 9" key="1">
    <citation type="journal article" date="2019" name="Int. J. Syst. Evol. Microbiol.">
        <title>The Global Catalogue of Microorganisms (GCM) 10K type strain sequencing project: providing services to taxonomists for standard genome sequencing and annotation.</title>
        <authorList>
            <consortium name="The Broad Institute Genomics Platform"/>
            <consortium name="The Broad Institute Genome Sequencing Center for Infectious Disease"/>
            <person name="Wu L."/>
            <person name="Ma J."/>
        </authorList>
    </citation>
    <scope>NUCLEOTIDE SEQUENCE [LARGE SCALE GENOMIC DNA]</scope>
    <source>
        <strain evidence="8 9">XZYJ18</strain>
    </source>
</reference>
<dbReference type="EMBL" id="JBHSHT010000001">
    <property type="protein sequence ID" value="MFC4823293.1"/>
    <property type="molecule type" value="Genomic_DNA"/>
</dbReference>
<dbReference type="InterPro" id="IPR006311">
    <property type="entry name" value="TAT_signal"/>
</dbReference>
<evidence type="ECO:0000256" key="1">
    <source>
        <dbReference type="ARBA" id="ARBA00004370"/>
    </source>
</evidence>
<comment type="caution">
    <text evidence="8">The sequence shown here is derived from an EMBL/GenBank/DDBJ whole genome shotgun (WGS) entry which is preliminary data.</text>
</comment>
<dbReference type="GeneID" id="73045660"/>
<dbReference type="InterPro" id="IPR008972">
    <property type="entry name" value="Cupredoxin"/>
</dbReference>
<sequence>MDRRTFLAGAAGVGSLSLAGCSALRGGSASADEADYDIGMGSAFFRPAEFEVKAGETVVWRNTGNRRHTVTAYENQIPDEADYFASGGFDSEQAARDGWVSDFGGRINAGATYEVTFDVPGKYHYFCIPHEPTGMVGKIVVTE</sequence>
<feature type="domain" description="Blue (type 1) copper" evidence="7">
    <location>
        <begin position="38"/>
        <end position="141"/>
    </location>
</feature>
<evidence type="ECO:0000256" key="3">
    <source>
        <dbReference type="ARBA" id="ARBA00022723"/>
    </source>
</evidence>
<organism evidence="8 9">
    <name type="scientific">Halorussus aquaticus</name>
    <dbReference type="NCBI Taxonomy" id="2953748"/>
    <lineage>
        <taxon>Archaea</taxon>
        <taxon>Methanobacteriati</taxon>
        <taxon>Methanobacteriota</taxon>
        <taxon>Stenosarchaea group</taxon>
        <taxon>Halobacteria</taxon>
        <taxon>Halobacteriales</taxon>
        <taxon>Haladaptataceae</taxon>
        <taxon>Halorussus</taxon>
    </lineage>
</organism>
<dbReference type="PANTHER" id="PTHR34192">
    <property type="entry name" value="PLASTOCYANIN MAJOR ISOFORM, CHLOROPLASTIC-RELATED"/>
    <property type="match status" value="1"/>
</dbReference>
<accession>A0ABD5PY27</accession>
<gene>
    <name evidence="8" type="ORF">ACFO9K_03350</name>
</gene>
<dbReference type="PROSITE" id="PS51318">
    <property type="entry name" value="TAT"/>
    <property type="match status" value="1"/>
</dbReference>
<keyword evidence="4" id="KW-0249">Electron transport</keyword>
<proteinExistence type="predicted"/>